<reference evidence="2 3" key="1">
    <citation type="submission" date="2009-04" db="EMBL/GenBank/DDBJ databases">
        <authorList>
            <person name="Sebastian Y."/>
            <person name="Madupu R."/>
            <person name="Durkin A.S."/>
            <person name="Torralba M."/>
            <person name="Methe B."/>
            <person name="Sutton G.G."/>
            <person name="Strausberg R.L."/>
            <person name="Nelson K.E."/>
        </authorList>
    </citation>
    <scope>NUCLEOTIDE SEQUENCE [LARGE SCALE GENOMIC DNA]</scope>
    <source>
        <strain evidence="2 3">60-3</strain>
    </source>
</reference>
<evidence type="ECO:0000313" key="3">
    <source>
        <dbReference type="Proteomes" id="UP000003303"/>
    </source>
</evidence>
<dbReference type="STRING" id="596327.PORUE0001_0767"/>
<protein>
    <submittedName>
        <fullName evidence="2">Conjugative transposon protein TraK</fullName>
    </submittedName>
</protein>
<keyword evidence="3" id="KW-1185">Reference proteome</keyword>
<comment type="caution">
    <text evidence="2">The sequence shown here is derived from an EMBL/GenBank/DDBJ whole genome shotgun (WGS) entry which is preliminary data.</text>
</comment>
<dbReference type="eggNOG" id="COG3701">
    <property type="taxonomic scope" value="Bacteria"/>
</dbReference>
<keyword evidence="1" id="KW-0812">Transmembrane</keyword>
<evidence type="ECO:0000256" key="1">
    <source>
        <dbReference type="SAM" id="Phobius"/>
    </source>
</evidence>
<dbReference type="Proteomes" id="UP000003303">
    <property type="component" value="Unassembled WGS sequence"/>
</dbReference>
<dbReference type="AlphaFoldDB" id="C2MEF3"/>
<gene>
    <name evidence="2" type="ORF">PORUE0001_0767</name>
</gene>
<keyword evidence="1" id="KW-1133">Transmembrane helix</keyword>
<proteinExistence type="predicted"/>
<accession>C2MEF3</accession>
<name>C2MEF3_9PORP</name>
<sequence>MEFKSLTNIETSFKQIRLYAIIFAIVCIAVSSYAVYASYSFAKKQREKVYVLDQGKSLMLDPTEQCHGAELGD</sequence>
<keyword evidence="1" id="KW-0472">Membrane</keyword>
<organism evidence="2 3">
    <name type="scientific">Porphyromonas uenonis 60-3</name>
    <dbReference type="NCBI Taxonomy" id="596327"/>
    <lineage>
        <taxon>Bacteria</taxon>
        <taxon>Pseudomonadati</taxon>
        <taxon>Bacteroidota</taxon>
        <taxon>Bacteroidia</taxon>
        <taxon>Bacteroidales</taxon>
        <taxon>Porphyromonadaceae</taxon>
        <taxon>Porphyromonas</taxon>
    </lineage>
</organism>
<feature type="transmembrane region" description="Helical" evidence="1">
    <location>
        <begin position="16"/>
        <end position="36"/>
    </location>
</feature>
<evidence type="ECO:0000313" key="2">
    <source>
        <dbReference type="EMBL" id="EEK15912.1"/>
    </source>
</evidence>
<dbReference type="EMBL" id="ACLR01000232">
    <property type="protein sequence ID" value="EEK15912.1"/>
    <property type="molecule type" value="Genomic_DNA"/>
</dbReference>